<evidence type="ECO:0000259" key="1">
    <source>
        <dbReference type="SMART" id="SM00829"/>
    </source>
</evidence>
<dbReference type="RefSeq" id="WP_232646702.1">
    <property type="nucleotide sequence ID" value="NZ_JAJSBI010000001.1"/>
</dbReference>
<dbReference type="PANTHER" id="PTHR43677:SF4">
    <property type="entry name" value="QUINONE OXIDOREDUCTASE-LIKE PROTEIN 2"/>
    <property type="match status" value="1"/>
</dbReference>
<feature type="domain" description="Enoyl reductase (ER)" evidence="1">
    <location>
        <begin position="11"/>
        <end position="318"/>
    </location>
</feature>
<reference evidence="2" key="1">
    <citation type="submission" date="2021-12" db="EMBL/GenBank/DDBJ databases">
        <authorList>
            <person name="Lee J.-H."/>
            <person name="Kim S.-B."/>
        </authorList>
    </citation>
    <scope>NUCLEOTIDE SEQUENCE</scope>
    <source>
        <strain evidence="2">NR30</strain>
    </source>
</reference>
<dbReference type="Pfam" id="PF08240">
    <property type="entry name" value="ADH_N"/>
    <property type="match status" value="1"/>
</dbReference>
<dbReference type="InterPro" id="IPR051397">
    <property type="entry name" value="Zn-ADH-like_protein"/>
</dbReference>
<dbReference type="EMBL" id="JAJSBI010000001">
    <property type="protein sequence ID" value="MCD9872771.1"/>
    <property type="molecule type" value="Genomic_DNA"/>
</dbReference>
<dbReference type="Gene3D" id="3.90.180.10">
    <property type="entry name" value="Medium-chain alcohol dehydrogenases, catalytic domain"/>
    <property type="match status" value="1"/>
</dbReference>
<evidence type="ECO:0000313" key="3">
    <source>
        <dbReference type="Proteomes" id="UP001108029"/>
    </source>
</evidence>
<proteinExistence type="predicted"/>
<keyword evidence="3" id="KW-1185">Reference proteome</keyword>
<dbReference type="InterPro" id="IPR013154">
    <property type="entry name" value="ADH-like_N"/>
</dbReference>
<dbReference type="CDD" id="cd08241">
    <property type="entry name" value="QOR1"/>
    <property type="match status" value="1"/>
</dbReference>
<dbReference type="Proteomes" id="UP001108029">
    <property type="component" value="Unassembled WGS sequence"/>
</dbReference>
<sequence length="322" mass="34485">MQGVIVTAFEGPDALVVRELPEPEVQEGQVLIDVEWAGVVFPDLLQTRGEYQTRPELPFIPGWEMSGTVRTDGAGFRAGDRVAALPVTGGFAQTAAVDASMVFPLPDNVDTRRGAALPLNYLTAHFALMHRGALRPGEVVLVHGAAGGVGSAACQLAAAYGARVIAVVSTDEKAELARSAGAHEVVRVGGFLDEVRTLTNGRGVDLVIDPVGGDRFPDSLRALRHGGGRLLVLGFAGRGIPTVKVNRLLLTNTSVLGVGMDEYWRQDPEAARVYWHELWPLLKSGRLDPPISSVFPLEQASAALKHLDRREALGRTLLQVRT</sequence>
<dbReference type="InterPro" id="IPR011032">
    <property type="entry name" value="GroES-like_sf"/>
</dbReference>
<evidence type="ECO:0000313" key="2">
    <source>
        <dbReference type="EMBL" id="MCD9872771.1"/>
    </source>
</evidence>
<name>A0A9Q3Z3K1_9ACTN</name>
<gene>
    <name evidence="2" type="ORF">LJ657_03630</name>
</gene>
<comment type="caution">
    <text evidence="2">The sequence shown here is derived from an EMBL/GenBank/DDBJ whole genome shotgun (WGS) entry which is preliminary data.</text>
</comment>
<dbReference type="SUPFAM" id="SSF51735">
    <property type="entry name" value="NAD(P)-binding Rossmann-fold domains"/>
    <property type="match status" value="1"/>
</dbReference>
<dbReference type="InterPro" id="IPR013149">
    <property type="entry name" value="ADH-like_C"/>
</dbReference>
<dbReference type="GO" id="GO:0016491">
    <property type="term" value="F:oxidoreductase activity"/>
    <property type="evidence" value="ECO:0007669"/>
    <property type="project" value="InterPro"/>
</dbReference>
<dbReference type="AlphaFoldDB" id="A0A9Q3Z3K1"/>
<dbReference type="SMART" id="SM00829">
    <property type="entry name" value="PKS_ER"/>
    <property type="match status" value="1"/>
</dbReference>
<dbReference type="Pfam" id="PF00107">
    <property type="entry name" value="ADH_zinc_N"/>
    <property type="match status" value="1"/>
</dbReference>
<dbReference type="SUPFAM" id="SSF50129">
    <property type="entry name" value="GroES-like"/>
    <property type="match status" value="1"/>
</dbReference>
<accession>A0A9Q3Z3K1</accession>
<dbReference type="InterPro" id="IPR020843">
    <property type="entry name" value="ER"/>
</dbReference>
<dbReference type="InterPro" id="IPR036291">
    <property type="entry name" value="NAD(P)-bd_dom_sf"/>
</dbReference>
<dbReference type="PANTHER" id="PTHR43677">
    <property type="entry name" value="SHORT-CHAIN DEHYDROGENASE/REDUCTASE"/>
    <property type="match status" value="1"/>
</dbReference>
<organism evidence="2 3">
    <name type="scientific">Streptomyces guryensis</name>
    <dbReference type="NCBI Taxonomy" id="2886947"/>
    <lineage>
        <taxon>Bacteria</taxon>
        <taxon>Bacillati</taxon>
        <taxon>Actinomycetota</taxon>
        <taxon>Actinomycetes</taxon>
        <taxon>Kitasatosporales</taxon>
        <taxon>Streptomycetaceae</taxon>
        <taxon>Streptomyces</taxon>
    </lineage>
</organism>
<protein>
    <submittedName>
        <fullName evidence="2">NADPH:quinone oxidoreductase family protein</fullName>
    </submittedName>
</protein>
<dbReference type="Gene3D" id="3.40.50.720">
    <property type="entry name" value="NAD(P)-binding Rossmann-like Domain"/>
    <property type="match status" value="1"/>
</dbReference>